<dbReference type="InterPro" id="IPR002252">
    <property type="entry name" value="Glyco_hydro_36"/>
</dbReference>
<keyword evidence="4 5" id="KW-0326">Glycosidase</keyword>
<gene>
    <name evidence="8" type="ORF">ACFFU1_10380</name>
</gene>
<dbReference type="InterPro" id="IPR000111">
    <property type="entry name" value="Glyco_hydro_27/36_CS"/>
</dbReference>
<organism evidence="8 9">
    <name type="scientific">Algibacter miyuki</name>
    <dbReference type="NCBI Taxonomy" id="1306933"/>
    <lineage>
        <taxon>Bacteria</taxon>
        <taxon>Pseudomonadati</taxon>
        <taxon>Bacteroidota</taxon>
        <taxon>Flavobacteriia</taxon>
        <taxon>Flavobacteriales</taxon>
        <taxon>Flavobacteriaceae</taxon>
        <taxon>Algibacter</taxon>
    </lineage>
</organism>
<dbReference type="CDD" id="cd14791">
    <property type="entry name" value="GH36"/>
    <property type="match status" value="1"/>
</dbReference>
<feature type="domain" description="Glycosyl hydrolase family 36 C-terminal" evidence="6">
    <location>
        <begin position="633"/>
        <end position="720"/>
    </location>
</feature>
<dbReference type="InterPro" id="IPR013785">
    <property type="entry name" value="Aldolase_TIM"/>
</dbReference>
<keyword evidence="9" id="KW-1185">Reference proteome</keyword>
<dbReference type="PRINTS" id="PR00743">
    <property type="entry name" value="GLHYDRLASE36"/>
</dbReference>
<evidence type="ECO:0000256" key="5">
    <source>
        <dbReference type="PIRNR" id="PIRNR005536"/>
    </source>
</evidence>
<dbReference type="PROSITE" id="PS00512">
    <property type="entry name" value="ALPHA_GALACTOSIDASE"/>
    <property type="match status" value="1"/>
</dbReference>
<evidence type="ECO:0000259" key="6">
    <source>
        <dbReference type="Pfam" id="PF16874"/>
    </source>
</evidence>
<dbReference type="RefSeq" id="WP_290274826.1">
    <property type="nucleotide sequence ID" value="NZ_JAUFQP010000016.1"/>
</dbReference>
<comment type="similarity">
    <text evidence="5">Belongs to the glycosyl hydrolase.</text>
</comment>
<dbReference type="InterPro" id="IPR017853">
    <property type="entry name" value="GH"/>
</dbReference>
<dbReference type="InterPro" id="IPR031704">
    <property type="entry name" value="Glyco_hydro_36_N"/>
</dbReference>
<protein>
    <recommendedName>
        <fullName evidence="2 5">Alpha-galactosidase</fullName>
        <ecNumber evidence="2 5">3.2.1.22</ecNumber>
    </recommendedName>
</protein>
<evidence type="ECO:0000256" key="4">
    <source>
        <dbReference type="ARBA" id="ARBA00023295"/>
    </source>
</evidence>
<evidence type="ECO:0000313" key="9">
    <source>
        <dbReference type="Proteomes" id="UP001589590"/>
    </source>
</evidence>
<dbReference type="InterPro" id="IPR038417">
    <property type="entry name" value="Alpga-gal_N_sf"/>
</dbReference>
<dbReference type="InterPro" id="IPR050985">
    <property type="entry name" value="Alpha-glycosidase_related"/>
</dbReference>
<evidence type="ECO:0000256" key="3">
    <source>
        <dbReference type="ARBA" id="ARBA00022801"/>
    </source>
</evidence>
<dbReference type="InterPro" id="IPR031705">
    <property type="entry name" value="Glyco_hydro_36_C"/>
</dbReference>
<dbReference type="Proteomes" id="UP001589590">
    <property type="component" value="Unassembled WGS sequence"/>
</dbReference>
<dbReference type="Gene3D" id="2.60.40.1180">
    <property type="entry name" value="Golgi alpha-mannosidase II"/>
    <property type="match status" value="1"/>
</dbReference>
<dbReference type="SUPFAM" id="SSF51445">
    <property type="entry name" value="(Trans)glycosidases"/>
    <property type="match status" value="1"/>
</dbReference>
<dbReference type="Pfam" id="PF02065">
    <property type="entry name" value="Melibiase"/>
    <property type="match status" value="1"/>
</dbReference>
<dbReference type="EC" id="3.2.1.22" evidence="2 5"/>
<name>A0ABV5H0V0_9FLAO</name>
<reference evidence="8 9" key="1">
    <citation type="submission" date="2024-09" db="EMBL/GenBank/DDBJ databases">
        <authorList>
            <person name="Sun Q."/>
            <person name="Mori K."/>
        </authorList>
    </citation>
    <scope>NUCLEOTIDE SEQUENCE [LARGE SCALE GENOMIC DNA]</scope>
    <source>
        <strain evidence="8 9">CECT 8300</strain>
    </source>
</reference>
<dbReference type="Gene3D" id="3.20.20.70">
    <property type="entry name" value="Aldolase class I"/>
    <property type="match status" value="1"/>
</dbReference>
<feature type="domain" description="Glycosyl hydrolase family 36 N-terminal" evidence="7">
    <location>
        <begin position="64"/>
        <end position="265"/>
    </location>
</feature>
<dbReference type="PANTHER" id="PTHR43053:SF3">
    <property type="entry name" value="ALPHA-GALACTOSIDASE C-RELATED"/>
    <property type="match status" value="1"/>
</dbReference>
<comment type="caution">
    <text evidence="8">The sequence shown here is derived from an EMBL/GenBank/DDBJ whole genome shotgun (WGS) entry which is preliminary data.</text>
</comment>
<dbReference type="Pfam" id="PF16875">
    <property type="entry name" value="Glyco_hydro_36N"/>
    <property type="match status" value="1"/>
</dbReference>
<accession>A0ABV5H0V0</accession>
<comment type="catalytic activity">
    <reaction evidence="1 5">
        <text>Hydrolysis of terminal, non-reducing alpha-D-galactose residues in alpha-D-galactosides, including galactose oligosaccharides, galactomannans and galactolipids.</text>
        <dbReference type="EC" id="3.2.1.22"/>
    </reaction>
</comment>
<evidence type="ECO:0000256" key="1">
    <source>
        <dbReference type="ARBA" id="ARBA00001255"/>
    </source>
</evidence>
<evidence type="ECO:0000313" key="8">
    <source>
        <dbReference type="EMBL" id="MFB9105309.1"/>
    </source>
</evidence>
<evidence type="ECO:0000256" key="2">
    <source>
        <dbReference type="ARBA" id="ARBA00012755"/>
    </source>
</evidence>
<dbReference type="GO" id="GO:0004557">
    <property type="term" value="F:alpha-galactosidase activity"/>
    <property type="evidence" value="ECO:0007669"/>
    <property type="project" value="UniProtKB-EC"/>
</dbReference>
<dbReference type="EMBL" id="JBHMFA010000006">
    <property type="protein sequence ID" value="MFB9105309.1"/>
    <property type="molecule type" value="Genomic_DNA"/>
</dbReference>
<keyword evidence="3 5" id="KW-0378">Hydrolase</keyword>
<sequence length="725" mass="83528">MNENLKYFHLFILVLCFTTLNAQVIHINTENSSLVYHVSKNKVYQFHYGKKLDLLNGIEKMRPAFNEAYPSFGNGSSDEVAIIAAHADGTMATDLIYQSHEQNTEGNIQNTTIYLKDEKLPFFVDLHFKAYQNEDVIEQWTSISHKEDQEVRLEQFASSAIGFKSESYYLSHFNGSHAREMRMTEEKLTNGIKSIETKRGVRTTEYENPSFILSLNQESAEDSGEVIFGSLAWMGNYRLSFQIDDQERCQLVGGINPFASDYLLKPNTVFETPRMVLTYSSEGKNKASINLHRWARKYNLQDGDQLRPIVLNSWEGAYFSFDAKRLKAMMNGASEMGVEVFVLDDGWFGNKYPRNSSRAGLGDWQVNKEKLPKGIDDLINHSEKLGMKFGLWVEPEMVNPKSELAENHPEWIVQRLNNRKGLLERNQLLLDLSNPEVQDFVFGVVDDVLSLHPRIKYIKWDANRHLQNFGSTYLEKEKQSHLWIDYSRGLESVFKRLFEKYPDVIFQACASGGGRVDFASMKYTHEFWASDDTDPYERIFIQWGTNHFFPPIAMGAHVTKSPNHQTGRETSLKFRSDVAFGGRLGIELSPSDLESEELEFTKNGIKFYKDIRPIIQFGDLYRLQSPYDTDGYAAINYVSQSKEEAVLMVYSHDFHRRYERNFVRMKGLDKSAIYQVNEINKEGNKSHIQFNEQVVSGDILMNRGVKIDLRKPLESAVFKLVKVSD</sequence>
<evidence type="ECO:0000259" key="7">
    <source>
        <dbReference type="Pfam" id="PF16875"/>
    </source>
</evidence>
<dbReference type="Pfam" id="PF16874">
    <property type="entry name" value="Glyco_hydro_36C"/>
    <property type="match status" value="1"/>
</dbReference>
<proteinExistence type="inferred from homology"/>
<dbReference type="InterPro" id="IPR013780">
    <property type="entry name" value="Glyco_hydro_b"/>
</dbReference>
<dbReference type="PANTHER" id="PTHR43053">
    <property type="entry name" value="GLYCOSIDASE FAMILY 31"/>
    <property type="match status" value="1"/>
</dbReference>
<dbReference type="PIRSF" id="PIRSF005536">
    <property type="entry name" value="Agal"/>
    <property type="match status" value="1"/>
</dbReference>
<dbReference type="Gene3D" id="2.70.98.60">
    <property type="entry name" value="alpha-galactosidase from lactobacil brevis"/>
    <property type="match status" value="1"/>
</dbReference>